<evidence type="ECO:0000256" key="1">
    <source>
        <dbReference type="SAM" id="Phobius"/>
    </source>
</evidence>
<dbReference type="EMBL" id="CVMG01000048">
    <property type="protein sequence ID" value="CRG52397.1"/>
    <property type="molecule type" value="Genomic_DNA"/>
</dbReference>
<keyword evidence="3" id="KW-1185">Reference proteome</keyword>
<name>A0ABP1ZHM4_9GAMM</name>
<keyword evidence="1" id="KW-1133">Transmembrane helix</keyword>
<feature type="transmembrane region" description="Helical" evidence="1">
    <location>
        <begin position="142"/>
        <end position="162"/>
    </location>
</feature>
<keyword evidence="1" id="KW-0472">Membrane</keyword>
<feature type="transmembrane region" description="Helical" evidence="1">
    <location>
        <begin position="41"/>
        <end position="65"/>
    </location>
</feature>
<reference evidence="2 3" key="1">
    <citation type="submission" date="2015-03" db="EMBL/GenBank/DDBJ databases">
        <authorList>
            <consortium name="Pathogen Informatics"/>
            <person name="Murphy D."/>
        </authorList>
    </citation>
    <scope>NUCLEOTIDE SEQUENCE [LARGE SCALE GENOMIC DNA]</scope>
    <source>
        <strain evidence="2 3">WP-931201</strain>
    </source>
</reference>
<protein>
    <submittedName>
        <fullName evidence="2">Uncharacterized protein</fullName>
    </submittedName>
</protein>
<feature type="transmembrane region" description="Helical" evidence="1">
    <location>
        <begin position="275"/>
        <end position="298"/>
    </location>
</feature>
<evidence type="ECO:0000313" key="2">
    <source>
        <dbReference type="EMBL" id="CRG52397.1"/>
    </source>
</evidence>
<gene>
    <name evidence="2" type="ORF">ERS008478_04071</name>
</gene>
<proteinExistence type="predicted"/>
<dbReference type="Proteomes" id="UP000047420">
    <property type="component" value="Unassembled WGS sequence"/>
</dbReference>
<feature type="transmembrane region" description="Helical" evidence="1">
    <location>
        <begin position="72"/>
        <end position="89"/>
    </location>
</feature>
<feature type="transmembrane region" description="Helical" evidence="1">
    <location>
        <begin position="244"/>
        <end position="263"/>
    </location>
</feature>
<organism evidence="2 3">
    <name type="scientific">Yersinia wautersii</name>
    <dbReference type="NCBI Taxonomy" id="1341643"/>
    <lineage>
        <taxon>Bacteria</taxon>
        <taxon>Pseudomonadati</taxon>
        <taxon>Pseudomonadota</taxon>
        <taxon>Gammaproteobacteria</taxon>
        <taxon>Enterobacterales</taxon>
        <taxon>Yersiniaceae</taxon>
        <taxon>Yersinia</taxon>
    </lineage>
</organism>
<accession>A0ABP1ZHM4</accession>
<sequence length="309" mass="32624">MVTLLLPSPRLITSLLFDVLPSTNVSFPAPVVNVPFSVPSLLIVLPPIPANITLPLMVPLLFNVLLEEPKKLIAVAAVASIWVSAPMVVSPEPSAIWRAVPSVPVTVIVRLESVKSSAPPPVALIPTPAPETLISNASASSALSAVFVAAIPVPVPETLIVLRPSVLLAKVRPDRSFNTVPLAVLKMTCLNSRFTPAAFAKALPVPFRLKIKSVRVWLPLLPIKFSPVAAFVVVIFPPNRFNNVPFAILIAVPAEALMLPRVLSTVLVPTPEAIAIPALVLLIVPSLITLAVPVPVLVTDIPVAAVITP</sequence>
<keyword evidence="1" id="KW-0812">Transmembrane</keyword>
<comment type="caution">
    <text evidence="2">The sequence shown here is derived from an EMBL/GenBank/DDBJ whole genome shotgun (WGS) entry which is preliminary data.</text>
</comment>
<feature type="transmembrane region" description="Helical" evidence="1">
    <location>
        <begin position="216"/>
        <end position="238"/>
    </location>
</feature>
<evidence type="ECO:0000313" key="3">
    <source>
        <dbReference type="Proteomes" id="UP000047420"/>
    </source>
</evidence>